<gene>
    <name evidence="1" type="ORF">DdX_04190</name>
</gene>
<dbReference type="AlphaFoldDB" id="A0AAD4N7V1"/>
<reference evidence="1" key="1">
    <citation type="submission" date="2022-01" db="EMBL/GenBank/DDBJ databases">
        <title>Genome Sequence Resource for Two Populations of Ditylenchus destructor, the Migratory Endoparasitic Phytonematode.</title>
        <authorList>
            <person name="Zhang H."/>
            <person name="Lin R."/>
            <person name="Xie B."/>
        </authorList>
    </citation>
    <scope>NUCLEOTIDE SEQUENCE</scope>
    <source>
        <strain evidence="1">BazhouSP</strain>
    </source>
</reference>
<protein>
    <submittedName>
        <fullName evidence="1">Uncharacterized protein</fullName>
    </submittedName>
</protein>
<keyword evidence="2" id="KW-1185">Reference proteome</keyword>
<dbReference type="EMBL" id="JAKKPZ010000004">
    <property type="protein sequence ID" value="KAI1721903.1"/>
    <property type="molecule type" value="Genomic_DNA"/>
</dbReference>
<organism evidence="1 2">
    <name type="scientific">Ditylenchus destructor</name>
    <dbReference type="NCBI Taxonomy" id="166010"/>
    <lineage>
        <taxon>Eukaryota</taxon>
        <taxon>Metazoa</taxon>
        <taxon>Ecdysozoa</taxon>
        <taxon>Nematoda</taxon>
        <taxon>Chromadorea</taxon>
        <taxon>Rhabditida</taxon>
        <taxon>Tylenchina</taxon>
        <taxon>Tylenchomorpha</taxon>
        <taxon>Sphaerularioidea</taxon>
        <taxon>Anguinidae</taxon>
        <taxon>Anguininae</taxon>
        <taxon>Ditylenchus</taxon>
    </lineage>
</organism>
<evidence type="ECO:0000313" key="2">
    <source>
        <dbReference type="Proteomes" id="UP001201812"/>
    </source>
</evidence>
<sequence length="111" mass="11891">MRDTTQDISHLKPAECPTQTMDQLGSSISCQMRRKSVINRVLCLQILPSPEALGCQVGLPEPGCHVASLLPAPPINNADGGRTLGIQKIWPKSEEVSTAKESVAISLKTTV</sequence>
<name>A0AAD4N7V1_9BILA</name>
<evidence type="ECO:0000313" key="1">
    <source>
        <dbReference type="EMBL" id="KAI1721903.1"/>
    </source>
</evidence>
<proteinExistence type="predicted"/>
<dbReference type="Proteomes" id="UP001201812">
    <property type="component" value="Unassembled WGS sequence"/>
</dbReference>
<accession>A0AAD4N7V1</accession>
<comment type="caution">
    <text evidence="1">The sequence shown here is derived from an EMBL/GenBank/DDBJ whole genome shotgun (WGS) entry which is preliminary data.</text>
</comment>